<comment type="similarity">
    <text evidence="3">Belongs to the class-I aminoacyl-tRNA synthetase family.</text>
</comment>
<feature type="domain" description="Transcription factor Tfb2 C-terminal" evidence="26">
    <location>
        <begin position="391"/>
        <end position="458"/>
    </location>
</feature>
<dbReference type="FunFam" id="3.90.740.10:FF:000007">
    <property type="entry name" value="Valine--tRNA ligase, mitochondrial"/>
    <property type="match status" value="1"/>
</dbReference>
<evidence type="ECO:0000256" key="14">
    <source>
        <dbReference type="ARBA" id="ARBA00023163"/>
    </source>
</evidence>
<evidence type="ECO:0000259" key="25">
    <source>
        <dbReference type="Pfam" id="PF08264"/>
    </source>
</evidence>
<evidence type="ECO:0000256" key="6">
    <source>
        <dbReference type="ARBA" id="ARBA00022741"/>
    </source>
</evidence>
<accession>A0A6P5J6K9</accession>
<dbReference type="PANTHER" id="PTHR11946:SF71">
    <property type="entry name" value="VALINE--TRNA LIGASE, MITOCHONDRIAL"/>
    <property type="match status" value="1"/>
</dbReference>
<dbReference type="NCBIfam" id="TIGR00422">
    <property type="entry name" value="valS"/>
    <property type="match status" value="1"/>
</dbReference>
<dbReference type="CDD" id="cd00817">
    <property type="entry name" value="ValRS_core"/>
    <property type="match status" value="1"/>
</dbReference>
<evidence type="ECO:0000313" key="27">
    <source>
        <dbReference type="Proteomes" id="UP000515140"/>
    </source>
</evidence>
<dbReference type="GO" id="GO:0000439">
    <property type="term" value="C:transcription factor TFIIH core complex"/>
    <property type="evidence" value="ECO:0007669"/>
    <property type="project" value="InterPro"/>
</dbReference>
<evidence type="ECO:0000256" key="1">
    <source>
        <dbReference type="ARBA" id="ARBA00004123"/>
    </source>
</evidence>
<dbReference type="GO" id="GO:0005829">
    <property type="term" value="C:cytosol"/>
    <property type="evidence" value="ECO:0007669"/>
    <property type="project" value="TreeGrafter"/>
</dbReference>
<dbReference type="InterPro" id="IPR013155">
    <property type="entry name" value="M/V/L/I-tRNA-synth_anticd-bd"/>
</dbReference>
<dbReference type="RefSeq" id="XP_020829825.1">
    <property type="nucleotide sequence ID" value="XM_020974166.1"/>
</dbReference>
<dbReference type="FunFam" id="3.40.50.620:FF:000020">
    <property type="entry name" value="Valine--tRNA ligase, mitochondrial"/>
    <property type="match status" value="1"/>
</dbReference>
<keyword evidence="27" id="KW-1185">Reference proteome</keyword>
<keyword evidence="5" id="KW-0436">Ligase</keyword>
<evidence type="ECO:0000256" key="19">
    <source>
        <dbReference type="ARBA" id="ARBA00057028"/>
    </source>
</evidence>
<keyword evidence="15 22" id="KW-0234">DNA repair</keyword>
<dbReference type="SUPFAM" id="SSF52374">
    <property type="entry name" value="Nucleotidylyl transferase"/>
    <property type="match status" value="1"/>
</dbReference>
<dbReference type="KEGG" id="pcw:110199367"/>
<dbReference type="Proteomes" id="UP000515140">
    <property type="component" value="Unplaced"/>
</dbReference>
<dbReference type="GO" id="GO:0006438">
    <property type="term" value="P:valyl-tRNA aminoacylation"/>
    <property type="evidence" value="ECO:0007669"/>
    <property type="project" value="InterPro"/>
</dbReference>
<dbReference type="Pfam" id="PF08264">
    <property type="entry name" value="Anticodon_1"/>
    <property type="match status" value="1"/>
</dbReference>
<dbReference type="SUPFAM" id="SSF47323">
    <property type="entry name" value="Anticodon-binding domain of a subclass of class I aminoacyl-tRNA synthetases"/>
    <property type="match status" value="1"/>
</dbReference>
<feature type="region of interest" description="Disordered" evidence="23">
    <location>
        <begin position="648"/>
        <end position="687"/>
    </location>
</feature>
<dbReference type="GO" id="GO:0006289">
    <property type="term" value="P:nucleotide-excision repair"/>
    <property type="evidence" value="ECO:0007669"/>
    <property type="project" value="InterPro"/>
</dbReference>
<dbReference type="GO" id="GO:0006366">
    <property type="term" value="P:transcription by RNA polymerase II"/>
    <property type="evidence" value="ECO:0007669"/>
    <property type="project" value="UniProtKB-ARBA"/>
</dbReference>
<evidence type="ECO:0000256" key="13">
    <source>
        <dbReference type="ARBA" id="ARBA00023146"/>
    </source>
</evidence>
<evidence type="ECO:0000256" key="22">
    <source>
        <dbReference type="RuleBase" id="RU364024"/>
    </source>
</evidence>
<evidence type="ECO:0000256" key="8">
    <source>
        <dbReference type="ARBA" id="ARBA00022840"/>
    </source>
</evidence>
<comment type="subcellular location">
    <subcellularLocation>
        <location evidence="2">Mitochondrion</location>
    </subcellularLocation>
    <subcellularLocation>
        <location evidence="1 22">Nucleus</location>
    </subcellularLocation>
</comment>
<keyword evidence="8" id="KW-0067">ATP-binding</keyword>
<keyword evidence="16 22" id="KW-0539">Nucleus</keyword>
<evidence type="ECO:0000256" key="16">
    <source>
        <dbReference type="ARBA" id="ARBA00023242"/>
    </source>
</evidence>
<evidence type="ECO:0000256" key="2">
    <source>
        <dbReference type="ARBA" id="ARBA00004173"/>
    </source>
</evidence>
<dbReference type="FunFam" id="1.10.730.10:FF:000019">
    <property type="entry name" value="Valine--tRNA ligase, mitochondrial"/>
    <property type="match status" value="1"/>
</dbReference>
<dbReference type="GO" id="GO:0004832">
    <property type="term" value="F:valine-tRNA ligase activity"/>
    <property type="evidence" value="ECO:0007669"/>
    <property type="project" value="UniProtKB-EC"/>
</dbReference>
<dbReference type="InterPro" id="IPR009008">
    <property type="entry name" value="Val/Leu/Ile-tRNA-synth_edit"/>
</dbReference>
<dbReference type="InterPro" id="IPR002300">
    <property type="entry name" value="aa-tRNA-synth_Ia"/>
</dbReference>
<dbReference type="NCBIfam" id="NF004349">
    <property type="entry name" value="PRK05729.1"/>
    <property type="match status" value="1"/>
</dbReference>
<name>A0A6P5J6K9_PHACI</name>
<dbReference type="PRINTS" id="PR00986">
    <property type="entry name" value="TRNASYNTHVAL"/>
</dbReference>
<dbReference type="InterPro" id="IPR014729">
    <property type="entry name" value="Rossmann-like_a/b/a_fold"/>
</dbReference>
<dbReference type="Gene3D" id="3.30.70.2610">
    <property type="match status" value="1"/>
</dbReference>
<dbReference type="InterPro" id="IPR009080">
    <property type="entry name" value="tRNAsynth_Ia_anticodon-bd"/>
</dbReference>
<evidence type="ECO:0000256" key="10">
    <source>
        <dbReference type="ARBA" id="ARBA00022946"/>
    </source>
</evidence>
<evidence type="ECO:0000256" key="18">
    <source>
        <dbReference type="ARBA" id="ARBA00047552"/>
    </source>
</evidence>
<comment type="function">
    <text evidence="19">Component of the general transcription and DNA repair factor IIH (TFIIH) core complex, which is involved in general and transcription-coupled nucleotide excision repair (NER) of damaged DNA and, when complexed to CAK, in RNA transcription by RNA polymerase II. In NER, TFIIH acts by opening DNA around the lesion to allow the excision of the damaged oligonucleotide and its replacement by a new DNA fragment. In transcription, TFIIH has an essential role in transcription initiation. When the pre-initiation complex (PIC) has been established, TFIIH is required for promoter opening and promoter escape. Phosphorylation of the C-terminal tail (CTD) of the largest subunit of RNA polymerase II by the kinase module CAK controls the initiation of transcription.</text>
</comment>
<keyword evidence="6" id="KW-0547">Nucleotide-binding</keyword>
<evidence type="ECO:0000256" key="7">
    <source>
        <dbReference type="ARBA" id="ARBA00022763"/>
    </source>
</evidence>
<dbReference type="NCBIfam" id="TIGR00625">
    <property type="entry name" value="tfb2"/>
    <property type="match status" value="1"/>
</dbReference>
<evidence type="ECO:0000259" key="26">
    <source>
        <dbReference type="Pfam" id="PF18307"/>
    </source>
</evidence>
<comment type="function">
    <text evidence="17">Catalyzes the attachment of valine to tRNA(Val) in a two-step reaction: valine is first activated by ATP to form Val-AMP and then transferred to the acceptor end of tRNA(Val).</text>
</comment>
<keyword evidence="11 22" id="KW-0805">Transcription regulation</keyword>
<feature type="domain" description="Methionyl/Valyl/Leucyl/Isoleucyl-tRNA synthetase anticodon-binding" evidence="25">
    <location>
        <begin position="1393"/>
        <end position="1541"/>
    </location>
</feature>
<evidence type="ECO:0000256" key="21">
    <source>
        <dbReference type="ARBA" id="ARBA00070130"/>
    </source>
</evidence>
<keyword evidence="7 22" id="KW-0227">DNA damage</keyword>
<dbReference type="Pfam" id="PF03849">
    <property type="entry name" value="Tfb2"/>
    <property type="match status" value="1"/>
</dbReference>
<evidence type="ECO:0000256" key="9">
    <source>
        <dbReference type="ARBA" id="ARBA00022917"/>
    </source>
</evidence>
<dbReference type="Gene3D" id="3.40.50.620">
    <property type="entry name" value="HUPs"/>
    <property type="match status" value="2"/>
</dbReference>
<evidence type="ECO:0000256" key="15">
    <source>
        <dbReference type="ARBA" id="ARBA00023204"/>
    </source>
</evidence>
<evidence type="ECO:0000256" key="20">
    <source>
        <dbReference type="ARBA" id="ARBA00064576"/>
    </source>
</evidence>
<dbReference type="GeneID" id="110199367"/>
<dbReference type="GO" id="GO:0001671">
    <property type="term" value="F:ATPase activator activity"/>
    <property type="evidence" value="ECO:0007669"/>
    <property type="project" value="InterPro"/>
</dbReference>
<protein>
    <recommendedName>
        <fullName evidence="21 22">General transcription factor IIH subunit 4</fullName>
    </recommendedName>
</protein>
<dbReference type="InterPro" id="IPR002303">
    <property type="entry name" value="Valyl-tRNA_ligase"/>
</dbReference>
<comment type="function">
    <text evidence="22">Component of the general transcription and DNA repair factor IIH (TFIIH) core complex which is involved in general and transcription-coupled nucleotide excision repair (NER) of damaged DNA.</text>
</comment>
<keyword evidence="13" id="KW-0030">Aminoacyl-tRNA synthetase</keyword>
<evidence type="ECO:0000256" key="4">
    <source>
        <dbReference type="ARBA" id="ARBA00007132"/>
    </source>
</evidence>
<comment type="similarity">
    <text evidence="4 22">Belongs to the TFB2 family.</text>
</comment>
<dbReference type="Pfam" id="PF00133">
    <property type="entry name" value="tRNA-synt_1"/>
    <property type="match status" value="1"/>
</dbReference>
<keyword evidence="9" id="KW-0648">Protein biosynthesis</keyword>
<reference evidence="28" key="1">
    <citation type="submission" date="2025-08" db="UniProtKB">
        <authorList>
            <consortium name="RefSeq"/>
        </authorList>
    </citation>
    <scope>IDENTIFICATION</scope>
    <source>
        <tissue evidence="28">Spleen</tissue>
    </source>
</reference>
<dbReference type="FunCoup" id="A0A6P5J6K9">
    <property type="interactions" value="406"/>
</dbReference>
<dbReference type="InterPro" id="IPR004598">
    <property type="entry name" value="TFIIH_p52/Tfb2"/>
</dbReference>
<gene>
    <name evidence="28" type="primary">LOC110199367</name>
</gene>
<keyword evidence="14 22" id="KW-0804">Transcription</keyword>
<comment type="catalytic activity">
    <reaction evidence="18">
        <text>tRNA(Val) + L-valine + ATP = L-valyl-tRNA(Val) + AMP + diphosphate</text>
        <dbReference type="Rhea" id="RHEA:10704"/>
        <dbReference type="Rhea" id="RHEA-COMP:9672"/>
        <dbReference type="Rhea" id="RHEA-COMP:9708"/>
        <dbReference type="ChEBI" id="CHEBI:30616"/>
        <dbReference type="ChEBI" id="CHEBI:33019"/>
        <dbReference type="ChEBI" id="CHEBI:57762"/>
        <dbReference type="ChEBI" id="CHEBI:78442"/>
        <dbReference type="ChEBI" id="CHEBI:78537"/>
        <dbReference type="ChEBI" id="CHEBI:456215"/>
        <dbReference type="EC" id="6.1.1.9"/>
    </reaction>
</comment>
<dbReference type="InterPro" id="IPR033705">
    <property type="entry name" value="Anticodon_Ia_Val"/>
</dbReference>
<dbReference type="Gene3D" id="1.10.730.10">
    <property type="entry name" value="Isoleucyl-tRNA Synthetase, Domain 1"/>
    <property type="match status" value="1"/>
</dbReference>
<dbReference type="Pfam" id="PF18307">
    <property type="entry name" value="Tfb2_C"/>
    <property type="match status" value="1"/>
</dbReference>
<feature type="compositionally biased region" description="Basic and acidic residues" evidence="23">
    <location>
        <begin position="657"/>
        <end position="679"/>
    </location>
</feature>
<dbReference type="InterPro" id="IPR001412">
    <property type="entry name" value="aa-tRNA-synth_I_CS"/>
</dbReference>
<evidence type="ECO:0000256" key="12">
    <source>
        <dbReference type="ARBA" id="ARBA00023128"/>
    </source>
</evidence>
<evidence type="ECO:0000256" key="17">
    <source>
        <dbReference type="ARBA" id="ARBA00043854"/>
    </source>
</evidence>
<dbReference type="InParanoid" id="A0A6P5J6K9"/>
<dbReference type="SUPFAM" id="SSF50677">
    <property type="entry name" value="ValRS/IleRS/LeuRS editing domain"/>
    <property type="match status" value="1"/>
</dbReference>
<dbReference type="FunFam" id="3.40.50.620:FF:000120">
    <property type="entry name" value="Valine--tRNA ligase, mitochondrial"/>
    <property type="match status" value="1"/>
</dbReference>
<evidence type="ECO:0000256" key="23">
    <source>
        <dbReference type="SAM" id="MobiDB-lite"/>
    </source>
</evidence>
<dbReference type="Gene3D" id="3.90.740.10">
    <property type="entry name" value="Valyl/Leucyl/Isoleucyl-tRNA synthetase, editing domain"/>
    <property type="match status" value="1"/>
</dbReference>
<dbReference type="GO" id="GO:0002161">
    <property type="term" value="F:aminoacyl-tRNA deacylase activity"/>
    <property type="evidence" value="ECO:0007669"/>
    <property type="project" value="InterPro"/>
</dbReference>
<dbReference type="GO" id="GO:0005739">
    <property type="term" value="C:mitochondrion"/>
    <property type="evidence" value="ECO:0007669"/>
    <property type="project" value="UniProtKB-SubCell"/>
</dbReference>
<evidence type="ECO:0000256" key="5">
    <source>
        <dbReference type="ARBA" id="ARBA00022598"/>
    </source>
</evidence>
<keyword evidence="10" id="KW-0809">Transit peptide</keyword>
<comment type="subunit">
    <text evidence="20">Component of the 7-subunit TFIIH core complex composed of XPB/ERCC3, XPD/ERCC2, GTF2H1, GTF2H2, GTF2H3, GTF2H4 and GTF2H5, which is active in NER. The core complex associates with the 3-subunit CDK-activating kinase (CAK) module composed of CCNH/cyclin H, CDK7 and MNAT1 to form the 10-subunit holoenzyme (holo-TFIIH) active in transcription. Part of TBP-based Pol II pre-initiation complex (PIC), in which Pol II core assembles with general transcription factors and other specific initiation factors including GTF2E1, GTF2E2, GTF2F1, GTF2F2, TCEA1, ERCC2, ERCC3, GTF2H2, GTF2H3, GTF2H4, GTF2H5, GTF2A1, GTF2A2, GTF2B and TBP; this large multi-subunit PIC complex mediates DNA unwinding and targets Pol II core to the transcription start site where the first phosphodiester bond forms.</text>
</comment>
<feature type="domain" description="Aminoacyl-tRNA synthetase class Ia" evidence="24">
    <location>
        <begin position="728"/>
        <end position="1349"/>
    </location>
</feature>
<sequence length="1673" mass="186840">MMEGTPPRTGLNRGQLQCRNLQEFLRGLSPGVLDRLYGHPATCLAVFRELPSLAKNWVMRMLFLEQPLPQAAVALWVKKEFSKAQEESTGLLSGLRIWHTQLLPGGLQGLILNPVFRQNLRVALLGGGKAWSDDTSQLGPDKHARDVPSLDKYAEERWEVILHFMVGSPSAAVSQDLAQLLSQAGLMKSSEPGEPPCITSAGFQFLLLDTPAQLWYFMLQYLQTAQSRGMDLVEILSFLFQLSFSTLGKDYSVEGMSDSLLNFLQHLREFGLVFQRKRKSRRYYPTRLAINLSSGVTGAGGTAHQPGFIVVETNYRLYAYTESELQIALIALFSEMLYRFPNMVVAQVTRESVQQAIANGITAQQIIHFLKTRAHPVMLKQTPVLPPTITDQIRLWELERDRLRFSEGVLYNQFLSQVDFELLLSHARELGVLVFENTAKRLMVVTPAGHSDVKRFWKRQKHNCEETEGAVRPGPEPSGARRKAGGGRAGSAMPLATRGRGGSLTPTALRMPGFRRGAPGSACAVMGALEGARALGAHAHLLVFACSLHHFPSRVPFPISAWHPGREWAGLLGGQSCSGPLGTLVSCGLPGEAGLRLYGADREAKRSWSPAHPASMSHLSLAPLRTKFWGLKHPQSISWPHSFSTKPYPHGLSVPQRNREQKQKRLREKQGALEAETAKKSKLPTRPSKSWTAKEIVLYEIPTEPGEKKDVTGPLPPTYSPRYVEAAWYPWWVQEGFFKPEYQSQLPQATGETFSMCIPPPNVTGSLHLGHALTVSIQDALVRWHRMRGDQVLWIPGSDHAGIATQAVVEKQLWKEQGIRRHELSREDFLKEVWRWKEEKGVEIYEQLQALGASLDWDRECFTMDARSSLAVTEAFVRLYEAGLLYRDQQIVNWSCALRSAISDIEVEGWPLPGRTEFCPPGCPYPVSFGLLVSVAFPVDGDPDTEIVVGTTRPETLPGDVAVAVHPDDPRYIHLQGRQLRHPLSGKLLPLITDPAVQPDLGTGAVKVTPAHSLVDAEIGARHKLVPVNVIGEDGTMVSPCGDWLQGLHRFVAREKIVSALKEQGHFRGIRDHPMVLPICSRSGDVVEYLLKNQWFVRCQKMGEQAAQAVESGALCLNPPFHQKNWQHWFSNISDWCVSRQLWWGHQIPAYRVVGKEGDSEECWVVGRSEAEARKAAAELTGRPEKELTLERDPDVLDTWFSSALFPFSTLGWPQKTPDLAQFYPLSLLETGSDLLMFWVGRMVMLGTQLTGQIPFPQVLLHSMVRDGQGRKMSKSLGNVLDPRDVIRGAELQVLQEKLKEGNLDPRELQIAAAGQRKEFPQGIPECGTDALRFILCSHGTQGDDINLSVSEVLSSRHFCNKIWNAMRFILSALGDRFIPHPTEELSPSSAMDAWVLSCLALTVGECERGFLAQELSLITHALHHFWLHKLCDVYLESVKPVLSRSPQAPGPLQTLYSCADVGLRLLAPLMPFLAEELWQRLPRQPDCTPARSICVASYPSAQNLEHWCQPELEQRFSQVQEAVKTLRGLRAMYQLSKARPRVLLQCSEPKEQCLYEEFLEPLGTLAHCGAVSFLPYNKASPQGWAQASLNSTTQVYMELQGLVDPHLHLPVLLARRQKLQGQLDSLTSRTPVEGSEMMQRERKVSSLLLELSKLDQATSHLRQLMDTTPTKS</sequence>
<feature type="region of interest" description="Disordered" evidence="23">
    <location>
        <begin position="464"/>
        <end position="505"/>
    </location>
</feature>
<keyword evidence="12" id="KW-0496">Mitochondrion</keyword>
<dbReference type="InterPro" id="IPR040662">
    <property type="entry name" value="Tfb2_C"/>
</dbReference>
<dbReference type="PANTHER" id="PTHR11946">
    <property type="entry name" value="VALYL-TRNA SYNTHETASES"/>
    <property type="match status" value="1"/>
</dbReference>
<proteinExistence type="inferred from homology"/>
<evidence type="ECO:0000259" key="24">
    <source>
        <dbReference type="Pfam" id="PF00133"/>
    </source>
</evidence>
<dbReference type="GO" id="GO:0005524">
    <property type="term" value="F:ATP binding"/>
    <property type="evidence" value="ECO:0007669"/>
    <property type="project" value="UniProtKB-KW"/>
</dbReference>
<dbReference type="PROSITE" id="PS00178">
    <property type="entry name" value="AA_TRNA_LIGASE_I"/>
    <property type="match status" value="1"/>
</dbReference>
<evidence type="ECO:0000256" key="3">
    <source>
        <dbReference type="ARBA" id="ARBA00005594"/>
    </source>
</evidence>
<organism evidence="27 28">
    <name type="scientific">Phascolarctos cinereus</name>
    <name type="common">Koala</name>
    <dbReference type="NCBI Taxonomy" id="38626"/>
    <lineage>
        <taxon>Eukaryota</taxon>
        <taxon>Metazoa</taxon>
        <taxon>Chordata</taxon>
        <taxon>Craniata</taxon>
        <taxon>Vertebrata</taxon>
        <taxon>Euteleostomi</taxon>
        <taxon>Mammalia</taxon>
        <taxon>Metatheria</taxon>
        <taxon>Diprotodontia</taxon>
        <taxon>Phascolarctidae</taxon>
        <taxon>Phascolarctos</taxon>
    </lineage>
</organism>
<dbReference type="FunFam" id="3.30.70.2610:FF:000001">
    <property type="entry name" value="General transcription factor IIH subunit 4"/>
    <property type="match status" value="1"/>
</dbReference>
<evidence type="ECO:0000256" key="11">
    <source>
        <dbReference type="ARBA" id="ARBA00023015"/>
    </source>
</evidence>
<dbReference type="CDD" id="cd07962">
    <property type="entry name" value="Anticodon_Ia_Val"/>
    <property type="match status" value="1"/>
</dbReference>
<evidence type="ECO:0000313" key="28">
    <source>
        <dbReference type="RefSeq" id="XP_020829825.1"/>
    </source>
</evidence>